<evidence type="ECO:0000313" key="2">
    <source>
        <dbReference type="Proteomes" id="UP000315295"/>
    </source>
</evidence>
<accession>A0A540MR32</accession>
<comment type="caution">
    <text evidence="1">The sequence shown here is derived from an EMBL/GenBank/DDBJ whole genome shotgun (WGS) entry which is preliminary data.</text>
</comment>
<proteinExistence type="predicted"/>
<evidence type="ECO:0000313" key="1">
    <source>
        <dbReference type="EMBL" id="TQE00703.1"/>
    </source>
</evidence>
<organism evidence="1 2">
    <name type="scientific">Malus baccata</name>
    <name type="common">Siberian crab apple</name>
    <name type="synonym">Pyrus baccata</name>
    <dbReference type="NCBI Taxonomy" id="106549"/>
    <lineage>
        <taxon>Eukaryota</taxon>
        <taxon>Viridiplantae</taxon>
        <taxon>Streptophyta</taxon>
        <taxon>Embryophyta</taxon>
        <taxon>Tracheophyta</taxon>
        <taxon>Spermatophyta</taxon>
        <taxon>Magnoliopsida</taxon>
        <taxon>eudicotyledons</taxon>
        <taxon>Gunneridae</taxon>
        <taxon>Pentapetalae</taxon>
        <taxon>rosids</taxon>
        <taxon>fabids</taxon>
        <taxon>Rosales</taxon>
        <taxon>Rosaceae</taxon>
        <taxon>Amygdaloideae</taxon>
        <taxon>Maleae</taxon>
        <taxon>Malus</taxon>
    </lineage>
</organism>
<dbReference type="Proteomes" id="UP000315295">
    <property type="component" value="Unassembled WGS sequence"/>
</dbReference>
<dbReference type="AlphaFoldDB" id="A0A540MR32"/>
<reference evidence="1 2" key="1">
    <citation type="journal article" date="2019" name="G3 (Bethesda)">
        <title>Sequencing of a Wild Apple (Malus baccata) Genome Unravels the Differences Between Cultivated and Wild Apple Species Regarding Disease Resistance and Cold Tolerance.</title>
        <authorList>
            <person name="Chen X."/>
        </authorList>
    </citation>
    <scope>NUCLEOTIDE SEQUENCE [LARGE SCALE GENOMIC DNA]</scope>
    <source>
        <strain evidence="2">cv. Shandingzi</strain>
        <tissue evidence="1">Leaves</tissue>
    </source>
</reference>
<protein>
    <submittedName>
        <fullName evidence="1">Uncharacterized protein</fullName>
    </submittedName>
</protein>
<dbReference type="EMBL" id="VIEB01000207">
    <property type="protein sequence ID" value="TQE00703.1"/>
    <property type="molecule type" value="Genomic_DNA"/>
</dbReference>
<name>A0A540MR32_MALBA</name>
<keyword evidence="2" id="KW-1185">Reference proteome</keyword>
<sequence>MSVTMATTGGDEFRIEIETKTGRGPCSSPPPPSSCLGYLPPYRSRLLEALYLAVGVGVKYMKFNCLRFFQQVHGGGCGNENFGFAEKRGFERE</sequence>
<gene>
    <name evidence="1" type="ORF">C1H46_013642</name>
</gene>